<organism evidence="2 3">
    <name type="scientific">Portunus trituberculatus</name>
    <name type="common">Swimming crab</name>
    <name type="synonym">Neptunus trituberculatus</name>
    <dbReference type="NCBI Taxonomy" id="210409"/>
    <lineage>
        <taxon>Eukaryota</taxon>
        <taxon>Metazoa</taxon>
        <taxon>Ecdysozoa</taxon>
        <taxon>Arthropoda</taxon>
        <taxon>Crustacea</taxon>
        <taxon>Multicrustacea</taxon>
        <taxon>Malacostraca</taxon>
        <taxon>Eumalacostraca</taxon>
        <taxon>Eucarida</taxon>
        <taxon>Decapoda</taxon>
        <taxon>Pleocyemata</taxon>
        <taxon>Brachyura</taxon>
        <taxon>Eubrachyura</taxon>
        <taxon>Portunoidea</taxon>
        <taxon>Portunidae</taxon>
        <taxon>Portuninae</taxon>
        <taxon>Portunus</taxon>
    </lineage>
</organism>
<dbReference type="AlphaFoldDB" id="A0A5B7CE51"/>
<dbReference type="Proteomes" id="UP000324222">
    <property type="component" value="Unassembled WGS sequence"/>
</dbReference>
<keyword evidence="3" id="KW-1185">Reference proteome</keyword>
<feature type="compositionally biased region" description="Basic and acidic residues" evidence="1">
    <location>
        <begin position="81"/>
        <end position="91"/>
    </location>
</feature>
<dbReference type="EMBL" id="VSRR010000009">
    <property type="protein sequence ID" value="MPC07799.1"/>
    <property type="molecule type" value="Genomic_DNA"/>
</dbReference>
<feature type="compositionally biased region" description="Basic and acidic residues" evidence="1">
    <location>
        <begin position="131"/>
        <end position="154"/>
    </location>
</feature>
<evidence type="ECO:0000313" key="2">
    <source>
        <dbReference type="EMBL" id="MPC07799.1"/>
    </source>
</evidence>
<name>A0A5B7CE51_PORTR</name>
<proteinExistence type="predicted"/>
<comment type="caution">
    <text evidence="2">The sequence shown here is derived from an EMBL/GenBank/DDBJ whole genome shotgun (WGS) entry which is preliminary data.</text>
</comment>
<evidence type="ECO:0000313" key="3">
    <source>
        <dbReference type="Proteomes" id="UP000324222"/>
    </source>
</evidence>
<sequence>MRPVATLFQFLRAVNTFASTGKRKKQKGREKTSAVAFPPSLPPASLPVQLTLLGCETNLRKRGYLVFETGAAQRLVNSKVGGEEERGEGRRNHIHGLPKDGQNTPVVELSKSHCPAQESVQHTIVSGVPHSQREGGFDGDTGEERRGAQRRGEGEGIEDT</sequence>
<protein>
    <submittedName>
        <fullName evidence="2">Uncharacterized protein</fullName>
    </submittedName>
</protein>
<accession>A0A5B7CE51</accession>
<feature type="region of interest" description="Disordered" evidence="1">
    <location>
        <begin position="126"/>
        <end position="160"/>
    </location>
</feature>
<feature type="region of interest" description="Disordered" evidence="1">
    <location>
        <begin position="78"/>
        <end position="103"/>
    </location>
</feature>
<reference evidence="2 3" key="1">
    <citation type="submission" date="2019-05" db="EMBL/GenBank/DDBJ databases">
        <title>Another draft genome of Portunus trituberculatus and its Hox gene families provides insights of decapod evolution.</title>
        <authorList>
            <person name="Jeong J.-H."/>
            <person name="Song I."/>
            <person name="Kim S."/>
            <person name="Choi T."/>
            <person name="Kim D."/>
            <person name="Ryu S."/>
            <person name="Kim W."/>
        </authorList>
    </citation>
    <scope>NUCLEOTIDE SEQUENCE [LARGE SCALE GENOMIC DNA]</scope>
    <source>
        <tissue evidence="2">Muscle</tissue>
    </source>
</reference>
<evidence type="ECO:0000256" key="1">
    <source>
        <dbReference type="SAM" id="MobiDB-lite"/>
    </source>
</evidence>
<gene>
    <name evidence="2" type="ORF">E2C01_000366</name>
</gene>